<sequence length="78" mass="8552">MSVLTSVDTCSAPSQAASSRHTYRVLLYGQGMDPQTCLNPISDSQKEVLEDGYLDAWGEITLVVAQEEEKEDAESEDL</sequence>
<protein>
    <submittedName>
        <fullName evidence="1">Uncharacterized protein</fullName>
    </submittedName>
</protein>
<comment type="caution">
    <text evidence="1">The sequence shown here is derived from an EMBL/GenBank/DDBJ whole genome shotgun (WGS) entry which is preliminary data.</text>
</comment>
<accession>A0ACB8GP56</accession>
<name>A0ACB8GP56_PSICU</name>
<proteinExistence type="predicted"/>
<gene>
    <name evidence="1" type="ORF">JR316_0010912</name>
</gene>
<evidence type="ECO:0000313" key="2">
    <source>
        <dbReference type="Proteomes" id="UP000664032"/>
    </source>
</evidence>
<reference evidence="1" key="1">
    <citation type="submission" date="2021-10" db="EMBL/GenBank/DDBJ databases">
        <title>Psilocybe cubensis genome.</title>
        <authorList>
            <person name="Mckernan K.J."/>
            <person name="Crawford S."/>
            <person name="Trippe A."/>
            <person name="Kane L.T."/>
            <person name="Mclaughlin S."/>
        </authorList>
    </citation>
    <scope>NUCLEOTIDE SEQUENCE</scope>
    <source>
        <strain evidence="1">MGC-MH-2018</strain>
    </source>
</reference>
<keyword evidence="2" id="KW-1185">Reference proteome</keyword>
<organism evidence="1 2">
    <name type="scientific">Psilocybe cubensis</name>
    <name type="common">Psychedelic mushroom</name>
    <name type="synonym">Stropharia cubensis</name>
    <dbReference type="NCBI Taxonomy" id="181762"/>
    <lineage>
        <taxon>Eukaryota</taxon>
        <taxon>Fungi</taxon>
        <taxon>Dikarya</taxon>
        <taxon>Basidiomycota</taxon>
        <taxon>Agaricomycotina</taxon>
        <taxon>Agaricomycetes</taxon>
        <taxon>Agaricomycetidae</taxon>
        <taxon>Agaricales</taxon>
        <taxon>Agaricineae</taxon>
        <taxon>Strophariaceae</taxon>
        <taxon>Psilocybe</taxon>
    </lineage>
</organism>
<dbReference type="EMBL" id="JAFIQS020000010">
    <property type="protein sequence ID" value="KAH9476996.1"/>
    <property type="molecule type" value="Genomic_DNA"/>
</dbReference>
<evidence type="ECO:0000313" key="1">
    <source>
        <dbReference type="EMBL" id="KAH9476996.1"/>
    </source>
</evidence>
<dbReference type="Proteomes" id="UP000664032">
    <property type="component" value="Unassembled WGS sequence"/>
</dbReference>